<dbReference type="Pfam" id="PF00425">
    <property type="entry name" value="Chorismate_bind"/>
    <property type="match status" value="1"/>
</dbReference>
<evidence type="ECO:0000313" key="3">
    <source>
        <dbReference type="Proteomes" id="UP000243745"/>
    </source>
</evidence>
<dbReference type="RefSeq" id="WP_093142699.1">
    <property type="nucleotide sequence ID" value="NZ_FOXF01000033.1"/>
</dbReference>
<gene>
    <name evidence="2" type="ORF">SAMN02910344_01640</name>
</gene>
<organism evidence="2 3">
    <name type="scientific">Ruminobacter amylophilus</name>
    <dbReference type="NCBI Taxonomy" id="867"/>
    <lineage>
        <taxon>Bacteria</taxon>
        <taxon>Pseudomonadati</taxon>
        <taxon>Pseudomonadota</taxon>
        <taxon>Gammaproteobacteria</taxon>
        <taxon>Aeromonadales</taxon>
        <taxon>Succinivibrionaceae</taxon>
        <taxon>Ruminobacter</taxon>
    </lineage>
</organism>
<dbReference type="EMBL" id="FOXF01000033">
    <property type="protein sequence ID" value="SFP53097.1"/>
    <property type="molecule type" value="Genomic_DNA"/>
</dbReference>
<dbReference type="PANTHER" id="PTHR42839">
    <property type="entry name" value="ISOCHORISMATE SYNTHASE ENTC"/>
    <property type="match status" value="1"/>
</dbReference>
<proteinExistence type="predicted"/>
<evidence type="ECO:0000259" key="1">
    <source>
        <dbReference type="Pfam" id="PF00425"/>
    </source>
</evidence>
<dbReference type="InterPro" id="IPR005801">
    <property type="entry name" value="ADC_synthase"/>
</dbReference>
<dbReference type="Proteomes" id="UP000243745">
    <property type="component" value="Unassembled WGS sequence"/>
</dbReference>
<protein>
    <submittedName>
        <fullName evidence="2">Chorismate binding enzyme</fullName>
    </submittedName>
</protein>
<dbReference type="SUPFAM" id="SSF56322">
    <property type="entry name" value="ADC synthase"/>
    <property type="match status" value="1"/>
</dbReference>
<sequence length="483" mass="53377">MIRNAVINFLAENACAGKQTVDPDQKSDTLSEKNVNTARSENVSLRALAEDKFPCLEELADTLELIIRASACRETVVISGSDESLYLAFGRCRGLHKDTMIFRSLFEPQVNSFSYTPGVLIAADPAKLTLRAEIYADSDADEIRVFSREKLTEDSSLKYGDNLEPEEFFLNGDLTQVPGYREFARRIGYITGVINSSGRTLKKAVTARRAVFSTGGIRRFSAGALKNFISRLVRERVLKVRDESYLYLGFADACRQETDMSGDGKEHSATDGPELFVSFTPEKLFSIRDGRIYCDALAGSVPVEQGDALIRDPKNLNENRIVADFIDDRLRTISDDVQRMPVKLKRLSYITHLLIEISGNIKNNISTEEIIRLLHPTPATLGYPREEAVRVLDGCGALLTGMYAGTAGMTYGGCSTALVMLRSALFRNGEITLYGGAGIMGESDPLSEWKETGLKMTAVLKRIIPEDDVARVLAKINMMKSGE</sequence>
<dbReference type="OrthoDB" id="9806579at2"/>
<dbReference type="PANTHER" id="PTHR42839:SF2">
    <property type="entry name" value="ISOCHORISMATE SYNTHASE ENTC"/>
    <property type="match status" value="1"/>
</dbReference>
<dbReference type="InterPro" id="IPR015890">
    <property type="entry name" value="Chorismate_C"/>
</dbReference>
<name>A0A662ZID5_9GAMM</name>
<keyword evidence="3" id="KW-1185">Reference proteome</keyword>
<dbReference type="Gene3D" id="3.60.120.10">
    <property type="entry name" value="Anthranilate synthase"/>
    <property type="match status" value="1"/>
</dbReference>
<accession>A0A662ZID5</accession>
<feature type="domain" description="Chorismate-utilising enzyme C-terminal" evidence="1">
    <location>
        <begin position="274"/>
        <end position="455"/>
    </location>
</feature>
<reference evidence="2 3" key="1">
    <citation type="submission" date="2016-10" db="EMBL/GenBank/DDBJ databases">
        <authorList>
            <person name="Varghese N."/>
            <person name="Submissions S."/>
        </authorList>
    </citation>
    <scope>NUCLEOTIDE SEQUENCE [LARGE SCALE GENOMIC DNA]</scope>
    <source>
        <strain evidence="2 3">DSM 1361</strain>
    </source>
</reference>
<evidence type="ECO:0000313" key="2">
    <source>
        <dbReference type="EMBL" id="SFP53097.1"/>
    </source>
</evidence>
<dbReference type="AlphaFoldDB" id="A0A662ZID5"/>